<dbReference type="PANTHER" id="PTHR34383:SF3">
    <property type="entry name" value="POLYPHOSPHATE:AMP PHOSPHOTRANSFERASE"/>
    <property type="match status" value="1"/>
</dbReference>
<dbReference type="InterPro" id="IPR027417">
    <property type="entry name" value="P-loop_NTPase"/>
</dbReference>
<keyword evidence="4" id="KW-1185">Reference proteome</keyword>
<comment type="caution">
    <text evidence="3">The sequence shown here is derived from an EMBL/GenBank/DDBJ whole genome shotgun (WGS) entry which is preliminary data.</text>
</comment>
<evidence type="ECO:0000313" key="4">
    <source>
        <dbReference type="Proteomes" id="UP000019494"/>
    </source>
</evidence>
<keyword evidence="3" id="KW-0808">Transferase</keyword>
<protein>
    <submittedName>
        <fullName evidence="3">Polyphosphate kinase</fullName>
    </submittedName>
</protein>
<feature type="region of interest" description="Disordered" evidence="1">
    <location>
        <begin position="39"/>
        <end position="59"/>
    </location>
</feature>
<dbReference type="SUPFAM" id="SSF52540">
    <property type="entry name" value="P-loop containing nucleoside triphosphate hydrolases"/>
    <property type="match status" value="1"/>
</dbReference>
<gene>
    <name evidence="3" type="ORF">N864_00875</name>
</gene>
<dbReference type="NCBIfam" id="TIGR03709">
    <property type="entry name" value="PPK2_rel_1"/>
    <property type="match status" value="1"/>
</dbReference>
<feature type="compositionally biased region" description="Basic and acidic residues" evidence="1">
    <location>
        <begin position="1"/>
        <end position="20"/>
    </location>
</feature>
<sequence length="298" mass="33484">MARTKHSDRAASRRPVKTDEPSLGGFREALRVGADFALSDVDTHGTPNYDGGKQDGKRDLGTAEAEQSDLLERLYAESTAGAKRAVLLVVQGMDTSGKGGVMRHVVAVNPEGIKATAFKAPTEEELAHDFLWRIRKALPMAGQLGVFDRSHYEDVLVVRVHDLVPEEEWSTRYETINAFEREVVDSGTTIVKVMLHVSSAEQKERLMERLDRPDKYYKYNPGDVDERKRWHGYMEAYQAALTKCSTDAAPWYVVPADRKWYARLAVQQLLLETLRDMDLTWPAADFDVAAEKARLAAT</sequence>
<proteinExistence type="predicted"/>
<name>W9GIF5_9MICO</name>
<dbReference type="GO" id="GO:0016776">
    <property type="term" value="F:phosphotransferase activity, phosphate group as acceptor"/>
    <property type="evidence" value="ECO:0007669"/>
    <property type="project" value="InterPro"/>
</dbReference>
<dbReference type="Proteomes" id="UP000019494">
    <property type="component" value="Unassembled WGS sequence"/>
</dbReference>
<evidence type="ECO:0000259" key="2">
    <source>
        <dbReference type="Pfam" id="PF03976"/>
    </source>
</evidence>
<dbReference type="Gene3D" id="3.40.50.300">
    <property type="entry name" value="P-loop containing nucleotide triphosphate hydrolases"/>
    <property type="match status" value="1"/>
</dbReference>
<evidence type="ECO:0000313" key="3">
    <source>
        <dbReference type="EMBL" id="EWT05991.1"/>
    </source>
</evidence>
<dbReference type="GO" id="GO:0016301">
    <property type="term" value="F:kinase activity"/>
    <property type="evidence" value="ECO:0007669"/>
    <property type="project" value="UniProtKB-KW"/>
</dbReference>
<evidence type="ECO:0000256" key="1">
    <source>
        <dbReference type="SAM" id="MobiDB-lite"/>
    </source>
</evidence>
<dbReference type="OrthoDB" id="9775224at2"/>
<dbReference type="PANTHER" id="PTHR34383">
    <property type="entry name" value="POLYPHOSPHATE:AMP PHOSPHOTRANSFERASE-RELATED"/>
    <property type="match status" value="1"/>
</dbReference>
<organism evidence="3 4">
    <name type="scientific">Intrasporangium chromatireducens Q5-1</name>
    <dbReference type="NCBI Taxonomy" id="584657"/>
    <lineage>
        <taxon>Bacteria</taxon>
        <taxon>Bacillati</taxon>
        <taxon>Actinomycetota</taxon>
        <taxon>Actinomycetes</taxon>
        <taxon>Micrococcales</taxon>
        <taxon>Intrasporangiaceae</taxon>
        <taxon>Intrasporangium</taxon>
    </lineage>
</organism>
<dbReference type="Pfam" id="PF03976">
    <property type="entry name" value="PPK2"/>
    <property type="match status" value="1"/>
</dbReference>
<dbReference type="GO" id="GO:0006797">
    <property type="term" value="P:polyphosphate metabolic process"/>
    <property type="evidence" value="ECO:0007669"/>
    <property type="project" value="InterPro"/>
</dbReference>
<dbReference type="InterPro" id="IPR022300">
    <property type="entry name" value="PPK2-rel_1"/>
</dbReference>
<accession>W9GIF5</accession>
<feature type="domain" description="Polyphosphate kinase-2-related" evidence="2">
    <location>
        <begin position="65"/>
        <end position="278"/>
    </location>
</feature>
<reference evidence="4" key="1">
    <citation type="submission" date="2013-08" db="EMBL/GenBank/DDBJ databases">
        <title>Intrasporangium oryzae NRRL B-24470.</title>
        <authorList>
            <person name="Liu H."/>
            <person name="Wang G."/>
        </authorList>
    </citation>
    <scope>NUCLEOTIDE SEQUENCE [LARGE SCALE GENOMIC DNA]</scope>
    <source>
        <strain evidence="4">Q5-1</strain>
    </source>
</reference>
<dbReference type="PATRIC" id="fig|584657.3.peg.2095"/>
<dbReference type="EMBL" id="AWQS01000072">
    <property type="protein sequence ID" value="EWT05991.1"/>
    <property type="molecule type" value="Genomic_DNA"/>
</dbReference>
<dbReference type="InterPro" id="IPR022488">
    <property type="entry name" value="PPK2-related"/>
</dbReference>
<keyword evidence="3" id="KW-0418">Kinase</keyword>
<feature type="region of interest" description="Disordered" evidence="1">
    <location>
        <begin position="1"/>
        <end position="25"/>
    </location>
</feature>
<dbReference type="AlphaFoldDB" id="W9GIF5"/>
<dbReference type="RefSeq" id="WP_081793682.1">
    <property type="nucleotide sequence ID" value="NZ_AWQS01000072.1"/>
</dbReference>